<evidence type="ECO:0000256" key="6">
    <source>
        <dbReference type="PROSITE-ProRule" id="PRU00169"/>
    </source>
</evidence>
<keyword evidence="3" id="KW-0805">Transcription regulation</keyword>
<reference evidence="10 11" key="1">
    <citation type="journal article" date="2019" name="Int. J. Syst. Evol. Microbiol.">
        <title>The Global Catalogue of Microorganisms (GCM) 10K type strain sequencing project: providing services to taxonomists for standard genome sequencing and annotation.</title>
        <authorList>
            <consortium name="The Broad Institute Genomics Platform"/>
            <consortium name="The Broad Institute Genome Sequencing Center for Infectious Disease"/>
            <person name="Wu L."/>
            <person name="Ma J."/>
        </authorList>
    </citation>
    <scope>NUCLEOTIDE SEQUENCE [LARGE SCALE GENOMIC DNA]</scope>
    <source>
        <strain evidence="10 11">JCM 13002</strain>
    </source>
</reference>
<dbReference type="Proteomes" id="UP001499987">
    <property type="component" value="Unassembled WGS sequence"/>
</dbReference>
<dbReference type="SMART" id="SM00448">
    <property type="entry name" value="REC"/>
    <property type="match status" value="1"/>
</dbReference>
<dbReference type="Gene3D" id="1.10.10.10">
    <property type="entry name" value="Winged helix-like DNA-binding domain superfamily/Winged helix DNA-binding domain"/>
    <property type="match status" value="1"/>
</dbReference>
<dbReference type="SMART" id="SM00862">
    <property type="entry name" value="Trans_reg_C"/>
    <property type="match status" value="1"/>
</dbReference>
<gene>
    <name evidence="10" type="ORF">GCM10009663_10050</name>
</gene>
<keyword evidence="4 7" id="KW-0238">DNA-binding</keyword>
<evidence type="ECO:0000313" key="10">
    <source>
        <dbReference type="EMBL" id="GAA1072439.1"/>
    </source>
</evidence>
<accession>A0ABN1TB63</accession>
<dbReference type="Pfam" id="PF00486">
    <property type="entry name" value="Trans_reg_C"/>
    <property type="match status" value="1"/>
</dbReference>
<dbReference type="PROSITE" id="PS51755">
    <property type="entry name" value="OMPR_PHOB"/>
    <property type="match status" value="1"/>
</dbReference>
<dbReference type="SUPFAM" id="SSF52172">
    <property type="entry name" value="CheY-like"/>
    <property type="match status" value="1"/>
</dbReference>
<feature type="DNA-binding region" description="OmpR/PhoB-type" evidence="7">
    <location>
        <begin position="139"/>
        <end position="234"/>
    </location>
</feature>
<dbReference type="EMBL" id="BAAALD010000006">
    <property type="protein sequence ID" value="GAA1072439.1"/>
    <property type="molecule type" value="Genomic_DNA"/>
</dbReference>
<comment type="caution">
    <text evidence="10">The sequence shown here is derived from an EMBL/GenBank/DDBJ whole genome shotgun (WGS) entry which is preliminary data.</text>
</comment>
<keyword evidence="1 6" id="KW-0597">Phosphoprotein</keyword>
<evidence type="ECO:0000256" key="2">
    <source>
        <dbReference type="ARBA" id="ARBA00023012"/>
    </source>
</evidence>
<feature type="domain" description="OmpR/PhoB-type" evidence="9">
    <location>
        <begin position="139"/>
        <end position="234"/>
    </location>
</feature>
<dbReference type="Gene3D" id="6.10.250.690">
    <property type="match status" value="1"/>
</dbReference>
<evidence type="ECO:0000256" key="7">
    <source>
        <dbReference type="PROSITE-ProRule" id="PRU01091"/>
    </source>
</evidence>
<dbReference type="PROSITE" id="PS50110">
    <property type="entry name" value="RESPONSE_REGULATORY"/>
    <property type="match status" value="1"/>
</dbReference>
<keyword evidence="2" id="KW-0902">Two-component regulatory system</keyword>
<evidence type="ECO:0000259" key="9">
    <source>
        <dbReference type="PROSITE" id="PS51755"/>
    </source>
</evidence>
<dbReference type="InterPro" id="IPR039420">
    <property type="entry name" value="WalR-like"/>
</dbReference>
<dbReference type="InterPro" id="IPR036388">
    <property type="entry name" value="WH-like_DNA-bd_sf"/>
</dbReference>
<sequence>MRAPYAGAMHDTGTDTAAVRVLVVEDDAGIARSLVRGLQRAGYVAQSVGTGRAALTAVPPPDVVLLDLGLPDLDGVEVCRRLRQHGGAAIIVVTARGEEGDRVSALDEGADDYLVKPFGLAELLARIRAVLRRTRPAEPDLLRHGVLIVDRRTRKVSVGGTEVALTPKEFDILECLAVDPGRVVSRQEILERAWDEHWYGPTKVLDVHMAALRRKLGVPGLVETVYGRGFRLGEPG</sequence>
<evidence type="ECO:0000256" key="1">
    <source>
        <dbReference type="ARBA" id="ARBA00022553"/>
    </source>
</evidence>
<organism evidence="10 11">
    <name type="scientific">Kitasatospora arboriphila</name>
    <dbReference type="NCBI Taxonomy" id="258052"/>
    <lineage>
        <taxon>Bacteria</taxon>
        <taxon>Bacillati</taxon>
        <taxon>Actinomycetota</taxon>
        <taxon>Actinomycetes</taxon>
        <taxon>Kitasatosporales</taxon>
        <taxon>Streptomycetaceae</taxon>
        <taxon>Kitasatospora</taxon>
    </lineage>
</organism>
<keyword evidence="5" id="KW-0804">Transcription</keyword>
<dbReference type="Gene3D" id="3.40.50.2300">
    <property type="match status" value="1"/>
</dbReference>
<name>A0ABN1TB63_9ACTN</name>
<keyword evidence="11" id="KW-1185">Reference proteome</keyword>
<dbReference type="CDD" id="cd00383">
    <property type="entry name" value="trans_reg_C"/>
    <property type="match status" value="1"/>
</dbReference>
<evidence type="ECO:0000256" key="5">
    <source>
        <dbReference type="ARBA" id="ARBA00023163"/>
    </source>
</evidence>
<evidence type="ECO:0000259" key="8">
    <source>
        <dbReference type="PROSITE" id="PS50110"/>
    </source>
</evidence>
<dbReference type="Pfam" id="PF00072">
    <property type="entry name" value="Response_reg"/>
    <property type="match status" value="1"/>
</dbReference>
<dbReference type="PANTHER" id="PTHR48111">
    <property type="entry name" value="REGULATOR OF RPOS"/>
    <property type="match status" value="1"/>
</dbReference>
<proteinExistence type="predicted"/>
<evidence type="ECO:0000256" key="4">
    <source>
        <dbReference type="ARBA" id="ARBA00023125"/>
    </source>
</evidence>
<dbReference type="InterPro" id="IPR011006">
    <property type="entry name" value="CheY-like_superfamily"/>
</dbReference>
<evidence type="ECO:0000313" key="11">
    <source>
        <dbReference type="Proteomes" id="UP001499987"/>
    </source>
</evidence>
<dbReference type="InterPro" id="IPR001867">
    <property type="entry name" value="OmpR/PhoB-type_DNA-bd"/>
</dbReference>
<feature type="modified residue" description="4-aspartylphosphate" evidence="6">
    <location>
        <position position="67"/>
    </location>
</feature>
<feature type="domain" description="Response regulatory" evidence="8">
    <location>
        <begin position="20"/>
        <end position="131"/>
    </location>
</feature>
<dbReference type="InterPro" id="IPR001789">
    <property type="entry name" value="Sig_transdc_resp-reg_receiver"/>
</dbReference>
<protein>
    <submittedName>
        <fullName evidence="10">Response regulator transcription factor</fullName>
    </submittedName>
</protein>
<evidence type="ECO:0000256" key="3">
    <source>
        <dbReference type="ARBA" id="ARBA00023015"/>
    </source>
</evidence>
<dbReference type="PANTHER" id="PTHR48111:SF1">
    <property type="entry name" value="TWO-COMPONENT RESPONSE REGULATOR ORR33"/>
    <property type="match status" value="1"/>
</dbReference>